<reference evidence="1 2" key="1">
    <citation type="submission" date="2015-01" db="EMBL/GenBank/DDBJ databases">
        <title>The Genome Sequence of Exophiala mesophila CBS40295.</title>
        <authorList>
            <consortium name="The Broad Institute Genomics Platform"/>
            <person name="Cuomo C."/>
            <person name="de Hoog S."/>
            <person name="Gorbushina A."/>
            <person name="Stielow B."/>
            <person name="Teixiera M."/>
            <person name="Abouelleil A."/>
            <person name="Chapman S.B."/>
            <person name="Priest M."/>
            <person name="Young S.K."/>
            <person name="Wortman J."/>
            <person name="Nusbaum C."/>
            <person name="Birren B."/>
        </authorList>
    </citation>
    <scope>NUCLEOTIDE SEQUENCE [LARGE SCALE GENOMIC DNA]</scope>
    <source>
        <strain evidence="1 2">CBS 40295</strain>
    </source>
</reference>
<dbReference type="RefSeq" id="XP_016228744.1">
    <property type="nucleotide sequence ID" value="XM_016365095.1"/>
</dbReference>
<sequence>MSDTNASSPPLPVAKSKPMSEALLNEKVRDHQVSCPQTELFGWRDKHLQLSRADLLPHYLHPSVEDNLEKSYIIHEPCHCTILASDSNNDMFANSGTAPSLRSSSDHHSASPSVSFSQSCCLSEERGLCGWALVLALEEPGKKLMVSHYMRSLQQKPCFLRDMFKHSLTSANSQFQERRFVFDGRTAESEDRTINQKKFTI</sequence>
<name>A0A0D1X5V7_EXOME</name>
<proteinExistence type="predicted"/>
<keyword evidence="2" id="KW-1185">Reference proteome</keyword>
<dbReference type="EMBL" id="KN847520">
    <property type="protein sequence ID" value="KIV97170.1"/>
    <property type="molecule type" value="Genomic_DNA"/>
</dbReference>
<dbReference type="GeneID" id="27318797"/>
<dbReference type="OrthoDB" id="1916310at2759"/>
<protein>
    <submittedName>
        <fullName evidence="1">Uncharacterized protein</fullName>
    </submittedName>
</protein>
<dbReference type="AlphaFoldDB" id="A0A0D1X5V7"/>
<organism evidence="1 2">
    <name type="scientific">Exophiala mesophila</name>
    <name type="common">Black yeast-like fungus</name>
    <dbReference type="NCBI Taxonomy" id="212818"/>
    <lineage>
        <taxon>Eukaryota</taxon>
        <taxon>Fungi</taxon>
        <taxon>Dikarya</taxon>
        <taxon>Ascomycota</taxon>
        <taxon>Pezizomycotina</taxon>
        <taxon>Eurotiomycetes</taxon>
        <taxon>Chaetothyriomycetidae</taxon>
        <taxon>Chaetothyriales</taxon>
        <taxon>Herpotrichiellaceae</taxon>
        <taxon>Exophiala</taxon>
    </lineage>
</organism>
<evidence type="ECO:0000313" key="1">
    <source>
        <dbReference type="EMBL" id="KIV97170.1"/>
    </source>
</evidence>
<accession>A0A0D1X5V7</accession>
<dbReference type="Proteomes" id="UP000054302">
    <property type="component" value="Unassembled WGS sequence"/>
</dbReference>
<evidence type="ECO:0000313" key="2">
    <source>
        <dbReference type="Proteomes" id="UP000054302"/>
    </source>
</evidence>
<dbReference type="HOGENOM" id="CLU_1360412_0_0_1"/>
<gene>
    <name evidence="1" type="ORF">PV10_00952</name>
</gene>
<dbReference type="VEuPathDB" id="FungiDB:PV10_00952"/>